<dbReference type="EMBL" id="DYWI01000104">
    <property type="protein sequence ID" value="HJF65560.1"/>
    <property type="molecule type" value="Genomic_DNA"/>
</dbReference>
<dbReference type="NCBIfam" id="NF002111">
    <property type="entry name" value="PRK00951.2-1"/>
    <property type="match status" value="1"/>
</dbReference>
<name>A0A9D2UX25_9ACTN</name>
<dbReference type="FunFam" id="3.30.230.40:FF:000001">
    <property type="entry name" value="Imidazoleglycerol-phosphate dehydratase HisB"/>
    <property type="match status" value="1"/>
</dbReference>
<comment type="similarity">
    <text evidence="6 7">Belongs to the imidazoleglycerol-phosphate dehydratase family.</text>
</comment>
<proteinExistence type="inferred from homology"/>
<dbReference type="PROSITE" id="PS00954">
    <property type="entry name" value="IGP_DEHYDRATASE_1"/>
    <property type="match status" value="1"/>
</dbReference>
<dbReference type="PANTHER" id="PTHR23133">
    <property type="entry name" value="IMIDAZOLEGLYCEROL-PHOSPHATE DEHYDRATASE HIS7"/>
    <property type="match status" value="1"/>
</dbReference>
<evidence type="ECO:0000256" key="1">
    <source>
        <dbReference type="ARBA" id="ARBA00005047"/>
    </source>
</evidence>
<comment type="subcellular location">
    <subcellularLocation>
        <location evidence="6 7">Cytoplasm</location>
    </subcellularLocation>
</comment>
<organism evidence="8 9">
    <name type="scientific">Slackia equolifaciens</name>
    <dbReference type="NCBI Taxonomy" id="498718"/>
    <lineage>
        <taxon>Bacteria</taxon>
        <taxon>Bacillati</taxon>
        <taxon>Actinomycetota</taxon>
        <taxon>Coriobacteriia</taxon>
        <taxon>Eggerthellales</taxon>
        <taxon>Eggerthellaceae</taxon>
        <taxon>Slackia</taxon>
    </lineage>
</organism>
<dbReference type="HAMAP" id="MF_00076">
    <property type="entry name" value="HisB"/>
    <property type="match status" value="1"/>
</dbReference>
<dbReference type="PROSITE" id="PS00955">
    <property type="entry name" value="IGP_DEHYDRATASE_2"/>
    <property type="match status" value="1"/>
</dbReference>
<keyword evidence="5 6" id="KW-0456">Lyase</keyword>
<reference evidence="8" key="2">
    <citation type="submission" date="2021-09" db="EMBL/GenBank/DDBJ databases">
        <authorList>
            <person name="Gilroy R."/>
        </authorList>
    </citation>
    <scope>NUCLEOTIDE SEQUENCE</scope>
    <source>
        <strain evidence="8">ChiGjej6B6-11269</strain>
    </source>
</reference>
<dbReference type="CDD" id="cd07914">
    <property type="entry name" value="IGPD"/>
    <property type="match status" value="1"/>
</dbReference>
<evidence type="ECO:0000256" key="3">
    <source>
        <dbReference type="ARBA" id="ARBA00022605"/>
    </source>
</evidence>
<dbReference type="InterPro" id="IPR020568">
    <property type="entry name" value="Ribosomal_Su5_D2-typ_SF"/>
</dbReference>
<dbReference type="GO" id="GO:0005737">
    <property type="term" value="C:cytoplasm"/>
    <property type="evidence" value="ECO:0007669"/>
    <property type="project" value="UniProtKB-SubCell"/>
</dbReference>
<dbReference type="InterPro" id="IPR038494">
    <property type="entry name" value="IGPD_sf"/>
</dbReference>
<dbReference type="NCBIfam" id="NF002114">
    <property type="entry name" value="PRK00951.2-4"/>
    <property type="match status" value="1"/>
</dbReference>
<dbReference type="Pfam" id="PF00475">
    <property type="entry name" value="IGPD"/>
    <property type="match status" value="1"/>
</dbReference>
<evidence type="ECO:0000313" key="8">
    <source>
        <dbReference type="EMBL" id="HJF65560.1"/>
    </source>
</evidence>
<dbReference type="PANTHER" id="PTHR23133:SF2">
    <property type="entry name" value="IMIDAZOLEGLYCEROL-PHOSPHATE DEHYDRATASE"/>
    <property type="match status" value="1"/>
</dbReference>
<evidence type="ECO:0000256" key="2">
    <source>
        <dbReference type="ARBA" id="ARBA00016664"/>
    </source>
</evidence>
<keyword evidence="3 6" id="KW-0028">Amino-acid biosynthesis</keyword>
<dbReference type="GO" id="GO:0000105">
    <property type="term" value="P:L-histidine biosynthetic process"/>
    <property type="evidence" value="ECO:0007669"/>
    <property type="project" value="UniProtKB-UniRule"/>
</dbReference>
<dbReference type="AlphaFoldDB" id="A0A9D2UX25"/>
<comment type="catalytic activity">
    <reaction evidence="6 7">
        <text>D-erythro-1-(imidazol-4-yl)glycerol 3-phosphate = 3-(imidazol-4-yl)-2-oxopropyl phosphate + H2O</text>
        <dbReference type="Rhea" id="RHEA:11040"/>
        <dbReference type="ChEBI" id="CHEBI:15377"/>
        <dbReference type="ChEBI" id="CHEBI:57766"/>
        <dbReference type="ChEBI" id="CHEBI:58278"/>
        <dbReference type="EC" id="4.2.1.19"/>
    </reaction>
</comment>
<dbReference type="GO" id="GO:0004424">
    <property type="term" value="F:imidazoleglycerol-phosphate dehydratase activity"/>
    <property type="evidence" value="ECO:0007669"/>
    <property type="project" value="UniProtKB-UniRule"/>
</dbReference>
<dbReference type="Proteomes" id="UP000786989">
    <property type="component" value="Unassembled WGS sequence"/>
</dbReference>
<dbReference type="InterPro" id="IPR020565">
    <property type="entry name" value="ImidazoleglycerP_deHydtase_CS"/>
</dbReference>
<evidence type="ECO:0000256" key="6">
    <source>
        <dbReference type="HAMAP-Rule" id="MF_00076"/>
    </source>
</evidence>
<protein>
    <recommendedName>
        <fullName evidence="2 6">Imidazoleglycerol-phosphate dehydratase</fullName>
        <shortName evidence="6">IGPD</shortName>
        <ecNumber evidence="6 7">4.2.1.19</ecNumber>
    </recommendedName>
</protein>
<evidence type="ECO:0000256" key="5">
    <source>
        <dbReference type="ARBA" id="ARBA00023239"/>
    </source>
</evidence>
<dbReference type="InterPro" id="IPR000807">
    <property type="entry name" value="ImidazoleglycerolP_deHydtase"/>
</dbReference>
<evidence type="ECO:0000256" key="7">
    <source>
        <dbReference type="RuleBase" id="RU000599"/>
    </source>
</evidence>
<gene>
    <name evidence="6 8" type="primary">hisB</name>
    <name evidence="8" type="ORF">K8U77_05545</name>
</gene>
<evidence type="ECO:0000256" key="4">
    <source>
        <dbReference type="ARBA" id="ARBA00023102"/>
    </source>
</evidence>
<comment type="pathway">
    <text evidence="1 6 7">Amino-acid biosynthesis; L-histidine biosynthesis; L-histidine from 5-phospho-alpha-D-ribose 1-diphosphate: step 6/9.</text>
</comment>
<accession>A0A9D2UX25</accession>
<dbReference type="Gene3D" id="3.30.230.40">
    <property type="entry name" value="Imidazole glycerol phosphate dehydratase, domain 1"/>
    <property type="match status" value="2"/>
</dbReference>
<dbReference type="FunFam" id="3.30.230.40:FF:000003">
    <property type="entry name" value="Imidazoleglycerol-phosphate dehydratase HisB"/>
    <property type="match status" value="1"/>
</dbReference>
<reference evidence="8" key="1">
    <citation type="journal article" date="2021" name="PeerJ">
        <title>Extensive microbial diversity within the chicken gut microbiome revealed by metagenomics and culture.</title>
        <authorList>
            <person name="Gilroy R."/>
            <person name="Ravi A."/>
            <person name="Getino M."/>
            <person name="Pursley I."/>
            <person name="Horton D.L."/>
            <person name="Alikhan N.F."/>
            <person name="Baker D."/>
            <person name="Gharbi K."/>
            <person name="Hall N."/>
            <person name="Watson M."/>
            <person name="Adriaenssens E.M."/>
            <person name="Foster-Nyarko E."/>
            <person name="Jarju S."/>
            <person name="Secka A."/>
            <person name="Antonio M."/>
            <person name="Oren A."/>
            <person name="Chaudhuri R.R."/>
            <person name="La Ragione R."/>
            <person name="Hildebrand F."/>
            <person name="Pallen M.J."/>
        </authorList>
    </citation>
    <scope>NUCLEOTIDE SEQUENCE</scope>
    <source>
        <strain evidence="8">ChiGjej6B6-11269</strain>
    </source>
</reference>
<dbReference type="SUPFAM" id="SSF54211">
    <property type="entry name" value="Ribosomal protein S5 domain 2-like"/>
    <property type="match status" value="2"/>
</dbReference>
<keyword evidence="4 6" id="KW-0368">Histidine biosynthesis</keyword>
<dbReference type="EC" id="4.2.1.19" evidence="6 7"/>
<keyword evidence="6" id="KW-0963">Cytoplasm</keyword>
<sequence>MVEQGCRVADCMRETGETTIRVMLDLDDASERSVETGVGFFDHMLDAFARHGKFGLDAKVIKGDLHVDAHHAVEDTGIVLGRAIARALGDKAGIRRFGHAFVPMDEALVMAAVDISGRGQAFYEVPVGVERVGDFDTQLAKEFFIAFAREAGITLHVRLICGENGHHIIEAAFKAVGRALREAVEMDPRETGIPSTKGCL</sequence>
<evidence type="ECO:0000313" key="9">
    <source>
        <dbReference type="Proteomes" id="UP000786989"/>
    </source>
</evidence>
<comment type="caution">
    <text evidence="8">The sequence shown here is derived from an EMBL/GenBank/DDBJ whole genome shotgun (WGS) entry which is preliminary data.</text>
</comment>